<evidence type="ECO:0000313" key="3">
    <source>
        <dbReference type="EMBL" id="MDB6261165.1"/>
    </source>
</evidence>
<dbReference type="SUPFAM" id="SSF64496">
    <property type="entry name" value="DNA-binding domain of intron-encoded endonucleases"/>
    <property type="match status" value="1"/>
</dbReference>
<evidence type="ECO:0000259" key="1">
    <source>
        <dbReference type="Pfam" id="PF07463"/>
    </source>
</evidence>
<dbReference type="InterPro" id="IPR003647">
    <property type="entry name" value="Intron_nuc_1_rpt"/>
</dbReference>
<protein>
    <submittedName>
        <fullName evidence="3">NUMOD4 domain-containing protein</fullName>
    </submittedName>
</protein>
<dbReference type="Gene3D" id="1.10.10.10">
    <property type="entry name" value="Winged helix-like DNA-binding domain superfamily/Winged helix DNA-binding domain"/>
    <property type="match status" value="1"/>
</dbReference>
<comment type="caution">
    <text evidence="3">The sequence shown here is derived from an EMBL/GenBank/DDBJ whole genome shotgun (WGS) entry which is preliminary data.</text>
</comment>
<dbReference type="AlphaFoldDB" id="A0A9X4ABK6"/>
<accession>A0A9X4ABK6</accession>
<feature type="domain" description="DNA endonuclease I-HmuI-like NUMOD-like" evidence="2">
    <location>
        <begin position="147"/>
        <end position="179"/>
    </location>
</feature>
<evidence type="ECO:0000313" key="4">
    <source>
        <dbReference type="Proteomes" id="UP001143700"/>
    </source>
</evidence>
<dbReference type="InterPro" id="IPR054307">
    <property type="entry name" value="I-HmuI_NUMOD-like"/>
</dbReference>
<dbReference type="InterPro" id="IPR044925">
    <property type="entry name" value="His-Me_finger_sf"/>
</dbReference>
<feature type="domain" description="NUMOD4" evidence="1">
    <location>
        <begin position="7"/>
        <end position="64"/>
    </location>
</feature>
<dbReference type="SMART" id="SM00497">
    <property type="entry name" value="IENR1"/>
    <property type="match status" value="1"/>
</dbReference>
<evidence type="ECO:0000259" key="2">
    <source>
        <dbReference type="Pfam" id="PF22083"/>
    </source>
</evidence>
<dbReference type="InterPro" id="IPR036388">
    <property type="entry name" value="WH-like_DNA-bd_sf"/>
</dbReference>
<organism evidence="3 4">
    <name type="scientific">Lactobacillus amylovorus</name>
    <dbReference type="NCBI Taxonomy" id="1604"/>
    <lineage>
        <taxon>Bacteria</taxon>
        <taxon>Bacillati</taxon>
        <taxon>Bacillota</taxon>
        <taxon>Bacilli</taxon>
        <taxon>Lactobacillales</taxon>
        <taxon>Lactobacillaceae</taxon>
        <taxon>Lactobacillus</taxon>
    </lineage>
</organism>
<dbReference type="Pfam" id="PF07463">
    <property type="entry name" value="NUMOD4"/>
    <property type="match status" value="1"/>
</dbReference>
<reference evidence="3" key="2">
    <citation type="submission" date="2022-10" db="EMBL/GenBank/DDBJ databases">
        <authorList>
            <person name="Kostovova I."/>
            <person name="Moravkova M."/>
            <person name="Pechar R."/>
        </authorList>
    </citation>
    <scope>NUCLEOTIDE SEQUENCE</scope>
    <source>
        <strain evidence="3">M356A</strain>
    </source>
</reference>
<dbReference type="SUPFAM" id="SSF54060">
    <property type="entry name" value="His-Me finger endonucleases"/>
    <property type="match status" value="1"/>
</dbReference>
<name>A0A9X4ABK6_LACAM</name>
<dbReference type="Gene3D" id="3.90.75.20">
    <property type="match status" value="1"/>
</dbReference>
<sequence length="182" mass="21125">MASEEHEIWKPIKKYEGWYEISNLGRVRSLDRFVNHSNKGFKSFRKGKIISPGKTKDGYLFVNISKNQKSQNLRINRLVAQTFIPNPNNYPQVNHKDEDKTNNKASNLEWCTAKYNDNYGARNKKVAKKRGKKVIQLTLDGQVVHVWPSAHECARAGFSYGNVCACCRGERNMHKGYRWKYV</sequence>
<dbReference type="GO" id="GO:0016788">
    <property type="term" value="F:hydrolase activity, acting on ester bonds"/>
    <property type="evidence" value="ECO:0007669"/>
    <property type="project" value="InterPro"/>
</dbReference>
<proteinExistence type="predicted"/>
<gene>
    <name evidence="3" type="ORF">ODV15_00995</name>
</gene>
<dbReference type="Pfam" id="PF22083">
    <property type="entry name" value="I-HmuI_NUMOD-like"/>
    <property type="match status" value="1"/>
</dbReference>
<reference evidence="3" key="1">
    <citation type="journal article" date="2022" name="Microorganisms">
        <title>Antibiotic Susceptibility, Resistance Gene Determinants and Corresponding Genomic Regions in Lactobacillus amylovorus Isolates Derived from Wild Boars and Domestic Pigs.</title>
        <authorList>
            <person name="Moravkova M."/>
            <person name="Kostovova I."/>
            <person name="Kavanova K."/>
            <person name="Pechar R."/>
            <person name="Stanek S."/>
            <person name="Brychta A."/>
            <person name="Zeman M."/>
            <person name="Kubasova T."/>
        </authorList>
    </citation>
    <scope>NUCLEOTIDE SEQUENCE</scope>
    <source>
        <strain evidence="3">M356A</strain>
    </source>
</reference>
<dbReference type="RefSeq" id="WP_271869464.1">
    <property type="nucleotide sequence ID" value="NZ_JAOTGU010000001.1"/>
</dbReference>
<dbReference type="EMBL" id="JAOTGU010000001">
    <property type="protein sequence ID" value="MDB6261165.1"/>
    <property type="molecule type" value="Genomic_DNA"/>
</dbReference>
<dbReference type="Proteomes" id="UP001143700">
    <property type="component" value="Unassembled WGS sequence"/>
</dbReference>
<dbReference type="InterPro" id="IPR010902">
    <property type="entry name" value="NUMOD4"/>
</dbReference>